<proteinExistence type="predicted"/>
<evidence type="ECO:0000313" key="1">
    <source>
        <dbReference type="EMBL" id="MFC7253771.1"/>
    </source>
</evidence>
<dbReference type="AlphaFoldDB" id="A0ABD5ZTR0"/>
<name>A0ABD5ZTR0_9EURY</name>
<protein>
    <recommendedName>
        <fullName evidence="4">Phage major capsid protein, HK97 family</fullName>
    </recommendedName>
</protein>
<reference evidence="3" key="2">
    <citation type="journal article" date="2019" name="Int. J. Syst. Evol. Microbiol.">
        <title>The Global Catalogue of Microorganisms (GCM) 10K type strain sequencing project: providing services to taxonomists for standard genome sequencing and annotation.</title>
        <authorList>
            <consortium name="The Broad Institute Genomics Platform"/>
            <consortium name="The Broad Institute Genome Sequencing Center for Infectious Disease"/>
            <person name="Wu L."/>
            <person name="Ma J."/>
        </authorList>
    </citation>
    <scope>NUCLEOTIDE SEQUENCE [LARGE SCALE GENOMIC DNA]</scope>
    <source>
        <strain evidence="3">GX21</strain>
    </source>
</reference>
<comment type="caution">
    <text evidence="1">The sequence shown here is derived from an EMBL/GenBank/DDBJ whole genome shotgun (WGS) entry which is preliminary data.</text>
</comment>
<keyword evidence="3" id="KW-1185">Reference proteome</keyword>
<evidence type="ECO:0008006" key="4">
    <source>
        <dbReference type="Google" id="ProtNLM"/>
    </source>
</evidence>
<reference evidence="1" key="1">
    <citation type="journal article" date="2014" name="Int. J. Syst. Evol. Microbiol.">
        <title>Complete genome sequence of Corynebacterium casei LMG S-19264T (=DSM 44701T), isolated from a smear-ripened cheese.</title>
        <authorList>
            <consortium name="US DOE Joint Genome Institute (JGI-PGF)"/>
            <person name="Walter F."/>
            <person name="Albersmeier A."/>
            <person name="Kalinowski J."/>
            <person name="Ruckert C."/>
        </authorList>
    </citation>
    <scope>NUCLEOTIDE SEQUENCE [LARGE SCALE GENOMIC DNA]</scope>
    <source>
        <strain evidence="1">CGMCC 4.163</strain>
    </source>
</reference>
<dbReference type="GeneID" id="96955299"/>
<sequence length="346" mass="38371">MSTNTTIDAVRQQNQQATLSQKDVDLATLDGFQLPVDVTEEFLERMQEEISILGLADTMTLPRLEMRVPQFGVPILSGSARDEEASRTSNSAVDSGYVKFNATDQSYYILVEPERDALKNTHYGPDQFGDYIVDQFIQRWGNDAGLIGIRANASSGNLQSIGGDADLDATWNGWLAIAEGSDSVSDRIGLEDTAAGELTTMPAVDMTSAPPDTQMFNDTIQKLDPRFRNSDQVEPVFLMSPNKLQEYVYSLTEREDALGSAVVMGDSDITPFDYTVIGVNGWPDSYVMFTDPSNLAFGLFEQMEVDQTTDTDKVHENRLHSRNWMEGQFDFQIKELQAGVLVQNIG</sequence>
<gene>
    <name evidence="1" type="ORF">ACFQKE_00340</name>
    <name evidence="2" type="ORF">ACFQKE_16575</name>
</gene>
<organism evidence="1 3">
    <name type="scientific">Haloplanus litoreus</name>
    <dbReference type="NCBI Taxonomy" id="767515"/>
    <lineage>
        <taxon>Archaea</taxon>
        <taxon>Methanobacteriati</taxon>
        <taxon>Methanobacteriota</taxon>
        <taxon>Stenosarchaea group</taxon>
        <taxon>Halobacteria</taxon>
        <taxon>Halobacteriales</taxon>
        <taxon>Haloferacaceae</taxon>
        <taxon>Haloplanus</taxon>
    </lineage>
</organism>
<dbReference type="EMBL" id="JBHTAT010000001">
    <property type="protein sequence ID" value="MFC7253771.1"/>
    <property type="molecule type" value="Genomic_DNA"/>
</dbReference>
<reference evidence="1" key="3">
    <citation type="submission" date="2024-09" db="EMBL/GenBank/DDBJ databases">
        <authorList>
            <person name="Sun Q."/>
        </authorList>
    </citation>
    <scope>NUCLEOTIDE SEQUENCE</scope>
    <source>
        <strain evidence="1">CGMCC 4.163</strain>
    </source>
</reference>
<dbReference type="RefSeq" id="WP_379701804.1">
    <property type="nucleotide sequence ID" value="NZ_JBHTAT010000001.1"/>
</dbReference>
<evidence type="ECO:0000313" key="3">
    <source>
        <dbReference type="Proteomes" id="UP001596434"/>
    </source>
</evidence>
<dbReference type="Proteomes" id="UP001596434">
    <property type="component" value="Unassembled WGS sequence"/>
</dbReference>
<accession>A0ABD5ZTR0</accession>
<evidence type="ECO:0000313" key="2">
    <source>
        <dbReference type="EMBL" id="MFC7256902.1"/>
    </source>
</evidence>
<dbReference type="EMBL" id="JBHTAT010000001">
    <property type="protein sequence ID" value="MFC7256902.1"/>
    <property type="molecule type" value="Genomic_DNA"/>
</dbReference>